<gene>
    <name evidence="2" type="ORF">GCM10010987_12970</name>
</gene>
<dbReference type="EMBL" id="BMHC01000002">
    <property type="protein sequence ID" value="GGI21168.1"/>
    <property type="molecule type" value="Genomic_DNA"/>
</dbReference>
<dbReference type="AlphaFoldDB" id="A0AA87W1E7"/>
<proteinExistence type="predicted"/>
<sequence>MPRQRVSTLLPFQPRSDCDKARNSLLAGVLVTSKPAFPRVPPHPGETAARQMAAPGLIGRNNGISLACYRYFAKEWEGVCAMGKSGQAAQESAAKQEAERPAPHRGGRVVETEPVDRAIKDAVEDDEVREALNLRGRNKRR</sequence>
<reference evidence="2" key="1">
    <citation type="journal article" date="2014" name="Int. J. Syst. Evol. Microbiol.">
        <title>Complete genome sequence of Corynebacterium casei LMG S-19264T (=DSM 44701T), isolated from a smear-ripened cheese.</title>
        <authorList>
            <consortium name="US DOE Joint Genome Institute (JGI-PGF)"/>
            <person name="Walter F."/>
            <person name="Albersmeier A."/>
            <person name="Kalinowski J."/>
            <person name="Ruckert C."/>
        </authorList>
    </citation>
    <scope>NUCLEOTIDE SEQUENCE</scope>
    <source>
        <strain evidence="2">CGMCC 1.15034</strain>
    </source>
</reference>
<comment type="caution">
    <text evidence="2">The sequence shown here is derived from an EMBL/GenBank/DDBJ whole genome shotgun (WGS) entry which is preliminary data.</text>
</comment>
<feature type="region of interest" description="Disordered" evidence="1">
    <location>
        <begin position="84"/>
        <end position="122"/>
    </location>
</feature>
<evidence type="ECO:0000256" key="1">
    <source>
        <dbReference type="SAM" id="MobiDB-lite"/>
    </source>
</evidence>
<dbReference type="Proteomes" id="UP000625079">
    <property type="component" value="Unassembled WGS sequence"/>
</dbReference>
<reference evidence="2" key="2">
    <citation type="submission" date="2022-12" db="EMBL/GenBank/DDBJ databases">
        <authorList>
            <person name="Sun Q."/>
            <person name="Zhou Y."/>
        </authorList>
    </citation>
    <scope>NUCLEOTIDE SEQUENCE</scope>
    <source>
        <strain evidence="2">CGMCC 1.15034</strain>
    </source>
</reference>
<name>A0AA87W1E7_9BRAD</name>
<protein>
    <submittedName>
        <fullName evidence="2">Uncharacterized protein</fullName>
    </submittedName>
</protein>
<evidence type="ECO:0000313" key="2">
    <source>
        <dbReference type="EMBL" id="GGI21168.1"/>
    </source>
</evidence>
<accession>A0AA87W1E7</accession>
<feature type="compositionally biased region" description="Basic and acidic residues" evidence="1">
    <location>
        <begin position="94"/>
        <end position="122"/>
    </location>
</feature>
<evidence type="ECO:0000313" key="3">
    <source>
        <dbReference type="Proteomes" id="UP000625079"/>
    </source>
</evidence>
<feature type="compositionally biased region" description="Low complexity" evidence="1">
    <location>
        <begin position="84"/>
        <end position="93"/>
    </location>
</feature>
<organism evidence="2 3">
    <name type="scientific">Bradyrhizobium guangdongense</name>
    <dbReference type="NCBI Taxonomy" id="1325090"/>
    <lineage>
        <taxon>Bacteria</taxon>
        <taxon>Pseudomonadati</taxon>
        <taxon>Pseudomonadota</taxon>
        <taxon>Alphaproteobacteria</taxon>
        <taxon>Hyphomicrobiales</taxon>
        <taxon>Nitrobacteraceae</taxon>
        <taxon>Bradyrhizobium</taxon>
    </lineage>
</organism>